<comment type="caution">
    <text evidence="7">Lacks conserved residue(s) required for the propagation of feature annotation.</text>
</comment>
<reference evidence="10" key="1">
    <citation type="submission" date="2012-11" db="EMBL/GenBank/DDBJ databases">
        <authorList>
            <person name="Lucero-Rivera Y.E."/>
            <person name="Tovar-Ramirez D."/>
        </authorList>
    </citation>
    <scope>NUCLEOTIDE SEQUENCE [LARGE SCALE GENOMIC DNA]</scope>
    <source>
        <strain evidence="10">Araruama</strain>
    </source>
</reference>
<evidence type="ECO:0000256" key="5">
    <source>
        <dbReference type="ARBA" id="ARBA00022777"/>
    </source>
</evidence>
<evidence type="ECO:0000259" key="8">
    <source>
        <dbReference type="Pfam" id="PF02223"/>
    </source>
</evidence>
<dbReference type="AlphaFoldDB" id="A0A1V1PF57"/>
<keyword evidence="3 7" id="KW-0545">Nucleotide biosynthesis</keyword>
<proteinExistence type="inferred from homology"/>
<keyword evidence="2 7" id="KW-0808">Transferase</keyword>
<dbReference type="EMBL" id="ATBP01000063">
    <property type="protein sequence ID" value="ETR73408.1"/>
    <property type="molecule type" value="Genomic_DNA"/>
</dbReference>
<dbReference type="GO" id="GO:0005737">
    <property type="term" value="C:cytoplasm"/>
    <property type="evidence" value="ECO:0007669"/>
    <property type="project" value="TreeGrafter"/>
</dbReference>
<dbReference type="Pfam" id="PF02223">
    <property type="entry name" value="Thymidylate_kin"/>
    <property type="match status" value="1"/>
</dbReference>
<dbReference type="PANTHER" id="PTHR10344:SF1">
    <property type="entry name" value="THYMIDYLATE KINASE"/>
    <property type="match status" value="1"/>
</dbReference>
<dbReference type="GO" id="GO:0004798">
    <property type="term" value="F:dTMP kinase activity"/>
    <property type="evidence" value="ECO:0007669"/>
    <property type="project" value="UniProtKB-UniRule"/>
</dbReference>
<dbReference type="EC" id="2.7.4.9" evidence="7"/>
<keyword evidence="4 7" id="KW-0547">Nucleotide-binding</keyword>
<dbReference type="GO" id="GO:0005524">
    <property type="term" value="F:ATP binding"/>
    <property type="evidence" value="ECO:0007669"/>
    <property type="project" value="UniProtKB-UniRule"/>
</dbReference>
<evidence type="ECO:0000256" key="6">
    <source>
        <dbReference type="ARBA" id="ARBA00022840"/>
    </source>
</evidence>
<comment type="similarity">
    <text evidence="1 7">Belongs to the thymidylate kinase family.</text>
</comment>
<comment type="caution">
    <text evidence="9">The sequence shown here is derived from an EMBL/GenBank/DDBJ whole genome shotgun (WGS) entry which is preliminary data.</text>
</comment>
<name>A0A1V1PF57_9BACT</name>
<comment type="catalytic activity">
    <reaction evidence="7">
        <text>dTMP + ATP = dTDP + ADP</text>
        <dbReference type="Rhea" id="RHEA:13517"/>
        <dbReference type="ChEBI" id="CHEBI:30616"/>
        <dbReference type="ChEBI" id="CHEBI:58369"/>
        <dbReference type="ChEBI" id="CHEBI:63528"/>
        <dbReference type="ChEBI" id="CHEBI:456216"/>
        <dbReference type="EC" id="2.7.4.9"/>
    </reaction>
</comment>
<accession>A0A1V1PF57</accession>
<dbReference type="Proteomes" id="UP000189670">
    <property type="component" value="Unassembled WGS sequence"/>
</dbReference>
<evidence type="ECO:0000313" key="9">
    <source>
        <dbReference type="EMBL" id="ETR73408.1"/>
    </source>
</evidence>
<evidence type="ECO:0000256" key="7">
    <source>
        <dbReference type="HAMAP-Rule" id="MF_00165"/>
    </source>
</evidence>
<keyword evidence="5 7" id="KW-0418">Kinase</keyword>
<evidence type="ECO:0000313" key="10">
    <source>
        <dbReference type="Proteomes" id="UP000189670"/>
    </source>
</evidence>
<dbReference type="InterPro" id="IPR018094">
    <property type="entry name" value="Thymidylate_kinase"/>
</dbReference>
<dbReference type="GO" id="GO:0006233">
    <property type="term" value="P:dTDP biosynthetic process"/>
    <property type="evidence" value="ECO:0007669"/>
    <property type="project" value="InterPro"/>
</dbReference>
<dbReference type="Gene3D" id="3.40.50.300">
    <property type="entry name" value="P-loop containing nucleotide triphosphate hydrolases"/>
    <property type="match status" value="1"/>
</dbReference>
<comment type="function">
    <text evidence="7">Phosphorylation of dTMP to form dTDP in both de novo and salvage pathways of dTTP synthesis.</text>
</comment>
<dbReference type="CDD" id="cd01672">
    <property type="entry name" value="TMPK"/>
    <property type="match status" value="1"/>
</dbReference>
<evidence type="ECO:0000256" key="1">
    <source>
        <dbReference type="ARBA" id="ARBA00009776"/>
    </source>
</evidence>
<evidence type="ECO:0000256" key="4">
    <source>
        <dbReference type="ARBA" id="ARBA00022741"/>
    </source>
</evidence>
<evidence type="ECO:0000256" key="3">
    <source>
        <dbReference type="ARBA" id="ARBA00022727"/>
    </source>
</evidence>
<dbReference type="SUPFAM" id="SSF52540">
    <property type="entry name" value="P-loop containing nucleoside triphosphate hydrolases"/>
    <property type="match status" value="1"/>
</dbReference>
<feature type="domain" description="Thymidylate kinase-like" evidence="8">
    <location>
        <begin position="8"/>
        <end position="197"/>
    </location>
</feature>
<gene>
    <name evidence="7" type="primary">tmk</name>
    <name evidence="9" type="ORF">OMM_06952</name>
</gene>
<dbReference type="NCBIfam" id="TIGR00041">
    <property type="entry name" value="DTMP_kinase"/>
    <property type="match status" value="1"/>
</dbReference>
<dbReference type="PANTHER" id="PTHR10344">
    <property type="entry name" value="THYMIDYLATE KINASE"/>
    <property type="match status" value="1"/>
</dbReference>
<dbReference type="HAMAP" id="MF_00165">
    <property type="entry name" value="Thymidylate_kinase"/>
    <property type="match status" value="1"/>
</dbReference>
<protein>
    <recommendedName>
        <fullName evidence="7">Thymidylate kinase</fullName>
        <ecNumber evidence="7">2.7.4.9</ecNumber>
    </recommendedName>
    <alternativeName>
        <fullName evidence="7">dTMP kinase</fullName>
    </alternativeName>
</protein>
<keyword evidence="6 7" id="KW-0067">ATP-binding</keyword>
<sequence length="227" mass="26880">MNSCIIAIEGIDGSGKGTQSKLLEKHFKNHGFDVKLFSFPRYSETFFGKEVGNYLNGCYGSINQVNPKLAAMLYAGDRYETKNQILDFLRKGYILIFDRYVSSNVAHHVAKLPEEERPSFIKWIYDLEYTVYELPKPDLEIFLNIPFDYSREMVANKSHRKYTNNLHDIHEKDEQYLKKVSEVYFQISKKNNWVQINCFNEKTFRDKEDILKEIICHLKKHWTRVDL</sequence>
<organism evidence="9 10">
    <name type="scientific">Candidatus Magnetoglobus multicellularis str. Araruama</name>
    <dbReference type="NCBI Taxonomy" id="890399"/>
    <lineage>
        <taxon>Bacteria</taxon>
        <taxon>Pseudomonadati</taxon>
        <taxon>Thermodesulfobacteriota</taxon>
        <taxon>Desulfobacteria</taxon>
        <taxon>Desulfobacterales</taxon>
        <taxon>Desulfobacteraceae</taxon>
        <taxon>Candidatus Magnetoglobus</taxon>
    </lineage>
</organism>
<evidence type="ECO:0000256" key="2">
    <source>
        <dbReference type="ARBA" id="ARBA00022679"/>
    </source>
</evidence>
<dbReference type="GO" id="GO:0006227">
    <property type="term" value="P:dUDP biosynthetic process"/>
    <property type="evidence" value="ECO:0007669"/>
    <property type="project" value="TreeGrafter"/>
</dbReference>
<dbReference type="GO" id="GO:0006235">
    <property type="term" value="P:dTTP biosynthetic process"/>
    <property type="evidence" value="ECO:0007669"/>
    <property type="project" value="UniProtKB-UniRule"/>
</dbReference>
<dbReference type="InterPro" id="IPR027417">
    <property type="entry name" value="P-loop_NTPase"/>
</dbReference>
<dbReference type="InterPro" id="IPR039430">
    <property type="entry name" value="Thymidylate_kin-like_dom"/>
</dbReference>